<name>A0A2J6R6N1_HYAVF</name>
<keyword evidence="2" id="KW-0472">Membrane</keyword>
<dbReference type="PANTHER" id="PTHR35896">
    <property type="entry name" value="IG-LIKE DOMAIN-CONTAINING PROTEIN"/>
    <property type="match status" value="1"/>
</dbReference>
<dbReference type="EMBL" id="KZ613954">
    <property type="protein sequence ID" value="PMD34178.1"/>
    <property type="molecule type" value="Genomic_DNA"/>
</dbReference>
<evidence type="ECO:0000256" key="2">
    <source>
        <dbReference type="SAM" id="Phobius"/>
    </source>
</evidence>
<organism evidence="3 4">
    <name type="scientific">Hyaloscypha variabilis (strain UAMH 11265 / GT02V1 / F)</name>
    <name type="common">Meliniomyces variabilis</name>
    <dbReference type="NCBI Taxonomy" id="1149755"/>
    <lineage>
        <taxon>Eukaryota</taxon>
        <taxon>Fungi</taxon>
        <taxon>Dikarya</taxon>
        <taxon>Ascomycota</taxon>
        <taxon>Pezizomycotina</taxon>
        <taxon>Leotiomycetes</taxon>
        <taxon>Helotiales</taxon>
        <taxon>Hyaloscyphaceae</taxon>
        <taxon>Hyaloscypha</taxon>
        <taxon>Hyaloscypha variabilis</taxon>
    </lineage>
</organism>
<dbReference type="STRING" id="1149755.A0A2J6R6N1"/>
<proteinExistence type="predicted"/>
<dbReference type="Proteomes" id="UP000235786">
    <property type="component" value="Unassembled WGS sequence"/>
</dbReference>
<dbReference type="InterPro" id="IPR053008">
    <property type="entry name" value="Phomopsin_biosynth_assoc"/>
</dbReference>
<evidence type="ECO:0000256" key="1">
    <source>
        <dbReference type="SAM" id="MobiDB-lite"/>
    </source>
</evidence>
<feature type="transmembrane region" description="Helical" evidence="2">
    <location>
        <begin position="58"/>
        <end position="78"/>
    </location>
</feature>
<dbReference type="OrthoDB" id="3501153at2759"/>
<protein>
    <submittedName>
        <fullName evidence="3">Uncharacterized protein</fullName>
    </submittedName>
</protein>
<keyword evidence="4" id="KW-1185">Reference proteome</keyword>
<keyword evidence="2" id="KW-1133">Transmembrane helix</keyword>
<reference evidence="3 4" key="1">
    <citation type="submission" date="2016-04" db="EMBL/GenBank/DDBJ databases">
        <title>A degradative enzymes factory behind the ericoid mycorrhizal symbiosis.</title>
        <authorList>
            <consortium name="DOE Joint Genome Institute"/>
            <person name="Martino E."/>
            <person name="Morin E."/>
            <person name="Grelet G."/>
            <person name="Kuo A."/>
            <person name="Kohler A."/>
            <person name="Daghino S."/>
            <person name="Barry K."/>
            <person name="Choi C."/>
            <person name="Cichocki N."/>
            <person name="Clum A."/>
            <person name="Copeland A."/>
            <person name="Hainaut M."/>
            <person name="Haridas S."/>
            <person name="Labutti K."/>
            <person name="Lindquist E."/>
            <person name="Lipzen A."/>
            <person name="Khouja H.-R."/>
            <person name="Murat C."/>
            <person name="Ohm R."/>
            <person name="Olson A."/>
            <person name="Spatafora J."/>
            <person name="Veneault-Fourrey C."/>
            <person name="Henrissat B."/>
            <person name="Grigoriev I."/>
            <person name="Martin F."/>
            <person name="Perotto S."/>
        </authorList>
    </citation>
    <scope>NUCLEOTIDE SEQUENCE [LARGE SCALE GENOMIC DNA]</scope>
    <source>
        <strain evidence="3 4">F</strain>
    </source>
</reference>
<evidence type="ECO:0000313" key="3">
    <source>
        <dbReference type="EMBL" id="PMD34178.1"/>
    </source>
</evidence>
<dbReference type="AlphaFoldDB" id="A0A2J6R6N1"/>
<evidence type="ECO:0000313" key="4">
    <source>
        <dbReference type="Proteomes" id="UP000235786"/>
    </source>
</evidence>
<feature type="region of interest" description="Disordered" evidence="1">
    <location>
        <begin position="83"/>
        <end position="106"/>
    </location>
</feature>
<sequence>MGPKKLLFMEKSKGRFSLLQNADLSTKDSETLDDVSEVEAEDVPSWPTTRREKRINRWLFFTLLAVIAAVAFGGVLAWRNTKGEHEDREPHEGYRMHHEHGSSLTKPERGFCGNTSEEAHANGCVLDFIPGAWVHPACYDAELEKEFLDLKPWQWFADKEAKQELTLDYIRETGGPNPIFVSMEYHRQHCAFTWKKLHRAVIRQTPIDTHIGQLKHTIHCADKLAGPDPPWKSKFFHISTSCRMPQDFELDENYEHTH</sequence>
<keyword evidence="2" id="KW-0812">Transmembrane</keyword>
<dbReference type="PANTHER" id="PTHR35896:SF3">
    <property type="entry name" value="MAJOR FACILITATOR SUPERFAMILY TRANSPORTER"/>
    <property type="match status" value="1"/>
</dbReference>
<accession>A0A2J6R6N1</accession>
<gene>
    <name evidence="3" type="ORF">L207DRAFT_468400</name>
</gene>